<evidence type="ECO:0000313" key="3">
    <source>
        <dbReference type="Proteomes" id="UP000006919"/>
    </source>
</evidence>
<evidence type="ECO:0000259" key="1">
    <source>
        <dbReference type="PROSITE" id="PS50880"/>
    </source>
</evidence>
<protein>
    <submittedName>
        <fullName evidence="2">TOPRIM domain-containing protein</fullName>
    </submittedName>
</protein>
<dbReference type="Pfam" id="PF13662">
    <property type="entry name" value="Toprim_4"/>
    <property type="match status" value="1"/>
</dbReference>
<accession>E6UAG7</accession>
<proteinExistence type="predicted"/>
<organism evidence="2 3">
    <name type="scientific">Ruminococcus albus (strain ATCC 27210 / DSM 20455 / JCM 14654 / NCDO 2250 / 7)</name>
    <dbReference type="NCBI Taxonomy" id="697329"/>
    <lineage>
        <taxon>Bacteria</taxon>
        <taxon>Bacillati</taxon>
        <taxon>Bacillota</taxon>
        <taxon>Clostridia</taxon>
        <taxon>Eubacteriales</taxon>
        <taxon>Oscillospiraceae</taxon>
        <taxon>Ruminococcus</taxon>
    </lineage>
</organism>
<dbReference type="Pfam" id="PF13331">
    <property type="entry name" value="DUF4093"/>
    <property type="match status" value="1"/>
</dbReference>
<dbReference type="GO" id="GO:0043822">
    <property type="term" value="F:ribonuclease M5 activity"/>
    <property type="evidence" value="ECO:0007669"/>
    <property type="project" value="TreeGrafter"/>
</dbReference>
<dbReference type="PANTHER" id="PTHR39156:SF2">
    <property type="entry name" value="DNA PRIMASE (BACTERIAL TYPE) AND SMALL PRIMASE-LIKE PROTEINS"/>
    <property type="match status" value="1"/>
</dbReference>
<sequence length="213" mass="23313">MQNALWQGTAGYDCMEKIKLRQAVVVEGKYDKIALKNVIDGVIITTDGFGVYRSEDKVKLIQMYANSVGLIILTDSDTAGQQIRGRIKSIVGDAKIINVYCPVIFGKEKRKTHASKEGKLGVEGMSVDVLREAFEKAGLNSDEEIIREPVTKQDMIALGLNGCENSSVLRKKTALSLGLPENLSSNALRDAVSTLMGREAFINYINKLKGEGE</sequence>
<dbReference type="Gene3D" id="3.40.1360.10">
    <property type="match status" value="1"/>
</dbReference>
<dbReference type="eggNOG" id="COG1658">
    <property type="taxonomic scope" value="Bacteria"/>
</dbReference>
<dbReference type="Proteomes" id="UP000006919">
    <property type="component" value="Chromosome"/>
</dbReference>
<dbReference type="SUPFAM" id="SSF110455">
    <property type="entry name" value="Toprim domain"/>
    <property type="match status" value="1"/>
</dbReference>
<gene>
    <name evidence="2" type="ordered locus">Rumal_1891</name>
</gene>
<dbReference type="PANTHER" id="PTHR39156">
    <property type="entry name" value="RIBONUCLEASE M5"/>
    <property type="match status" value="1"/>
</dbReference>
<dbReference type="HOGENOM" id="CLU_109405_0_0_9"/>
<dbReference type="STRING" id="697329.Rumal_1891"/>
<name>E6UAG7_RUMA7</name>
<reference evidence="2 3" key="1">
    <citation type="journal article" date="2011" name="J. Bacteriol.">
        <title>Complete genome of the cellulolytic ruminal bacterium Ruminococcus albus 7.</title>
        <authorList>
            <person name="Suen G."/>
            <person name="Stevenson D.M."/>
            <person name="Bruce D.C."/>
            <person name="Chertkov O."/>
            <person name="Copeland A."/>
            <person name="Cheng J.F."/>
            <person name="Detter C."/>
            <person name="Detter J.C."/>
            <person name="Goodwin L.A."/>
            <person name="Han C.S."/>
            <person name="Hauser L.J."/>
            <person name="Ivanova N.N."/>
            <person name="Kyrpides N.C."/>
            <person name="Land M.L."/>
            <person name="Lapidus A."/>
            <person name="Lucas S."/>
            <person name="Ovchinnikova G."/>
            <person name="Pitluck S."/>
            <person name="Tapia R."/>
            <person name="Woyke T."/>
            <person name="Boyum J."/>
            <person name="Mead D."/>
            <person name="Weimer P.J."/>
        </authorList>
    </citation>
    <scope>NUCLEOTIDE SEQUENCE [LARGE SCALE GENOMIC DNA]</scope>
    <source>
        <strain evidence="3">ATCC 27210 / DSM 20455 / JCM 14654 / NCDO 2250 / 7</strain>
    </source>
</reference>
<dbReference type="AlphaFoldDB" id="E6UAG7"/>
<dbReference type="InterPro" id="IPR025156">
    <property type="entry name" value="RNase_M5_C"/>
</dbReference>
<feature type="domain" description="Toprim" evidence="1">
    <location>
        <begin position="21"/>
        <end position="109"/>
    </location>
</feature>
<dbReference type="KEGG" id="ral:Rumal_1891"/>
<dbReference type="SMART" id="SM00493">
    <property type="entry name" value="TOPRIM"/>
    <property type="match status" value="1"/>
</dbReference>
<dbReference type="GO" id="GO:0006364">
    <property type="term" value="P:rRNA processing"/>
    <property type="evidence" value="ECO:0007669"/>
    <property type="project" value="TreeGrafter"/>
</dbReference>
<dbReference type="EMBL" id="CP002403">
    <property type="protein sequence ID" value="ADU22389.1"/>
    <property type="molecule type" value="Genomic_DNA"/>
</dbReference>
<dbReference type="InterPro" id="IPR006171">
    <property type="entry name" value="TOPRIM_dom"/>
</dbReference>
<dbReference type="PROSITE" id="PS50880">
    <property type="entry name" value="TOPRIM"/>
    <property type="match status" value="1"/>
</dbReference>
<evidence type="ECO:0000313" key="2">
    <source>
        <dbReference type="EMBL" id="ADU22389.1"/>
    </source>
</evidence>